<dbReference type="FunCoup" id="E0VY61">
    <property type="interactions" value="1149"/>
</dbReference>
<gene>
    <name evidence="28" type="primary">8233037</name>
    <name evidence="27" type="ORF">Phum_PHUM509520</name>
</gene>
<dbReference type="eggNOG" id="KOG4686">
    <property type="taxonomic scope" value="Eukaryota"/>
</dbReference>
<evidence type="ECO:0000313" key="27">
    <source>
        <dbReference type="EMBL" id="EEB18317.1"/>
    </source>
</evidence>
<evidence type="ECO:0000313" key="28">
    <source>
        <dbReference type="EnsemblMetazoa" id="PHUM509520-PA"/>
    </source>
</evidence>
<proteinExistence type="inferred from homology"/>
<evidence type="ECO:0000256" key="14">
    <source>
        <dbReference type="ARBA" id="ARBA00044898"/>
    </source>
</evidence>
<comment type="catalytic activity">
    <reaction evidence="10">
        <text>L-alpha-aminoacyl-L-arginine(out) = L-alpha-aminoacyl-L-arginine(in)</text>
        <dbReference type="Rhea" id="RHEA:79367"/>
        <dbReference type="ChEBI" id="CHEBI:229968"/>
    </reaction>
</comment>
<dbReference type="PANTHER" id="PTHR23512">
    <property type="entry name" value="MAJOR FACILITATOR SUPERFAMILY DOMAIN-CONTAINING PROTEIN 1"/>
    <property type="match status" value="1"/>
</dbReference>
<evidence type="ECO:0000256" key="18">
    <source>
        <dbReference type="ARBA" id="ARBA00044912"/>
    </source>
</evidence>
<dbReference type="VEuPathDB" id="VectorBase:PHUM509520"/>
<evidence type="ECO:0000256" key="7">
    <source>
        <dbReference type="ARBA" id="ARBA00023228"/>
    </source>
</evidence>
<dbReference type="CDD" id="cd17340">
    <property type="entry name" value="MFS_MFSD1"/>
    <property type="match status" value="1"/>
</dbReference>
<feature type="transmembrane region" description="Helical" evidence="25">
    <location>
        <begin position="353"/>
        <end position="375"/>
    </location>
</feature>
<evidence type="ECO:0000256" key="24">
    <source>
        <dbReference type="ARBA" id="ARBA00046376"/>
    </source>
</evidence>
<dbReference type="EnsemblMetazoa" id="PHUM509520-RA">
    <property type="protein sequence ID" value="PHUM509520-PA"/>
    <property type="gene ID" value="PHUM509520"/>
</dbReference>
<dbReference type="EMBL" id="AAZO01006201">
    <property type="status" value="NOT_ANNOTATED_CDS"/>
    <property type="molecule type" value="Genomic_DNA"/>
</dbReference>
<comment type="catalytic activity">
    <reaction evidence="16">
        <text>L-lysyl-L-lysine(out) = L-lysyl-L-lysine(in)</text>
        <dbReference type="Rhea" id="RHEA:79403"/>
        <dbReference type="ChEBI" id="CHEBI:229956"/>
    </reaction>
</comment>
<keyword evidence="4 25" id="KW-0812">Transmembrane</keyword>
<keyword evidence="29" id="KW-1185">Reference proteome</keyword>
<evidence type="ECO:0000256" key="25">
    <source>
        <dbReference type="SAM" id="Phobius"/>
    </source>
</evidence>
<reference evidence="28" key="3">
    <citation type="submission" date="2020-05" db="UniProtKB">
        <authorList>
            <consortium name="EnsemblMetazoa"/>
        </authorList>
    </citation>
    <scope>IDENTIFICATION</scope>
    <source>
        <strain evidence="28">USDA</strain>
    </source>
</reference>
<dbReference type="STRING" id="121224.E0VY61"/>
<comment type="catalytic activity">
    <reaction evidence="20">
        <text>L-lysyl-glycine(out) = L-lysyl-glycine(in)</text>
        <dbReference type="Rhea" id="RHEA:79407"/>
        <dbReference type="ChEBI" id="CHEBI:191202"/>
    </reaction>
</comment>
<evidence type="ECO:0000256" key="13">
    <source>
        <dbReference type="ARBA" id="ARBA00044893"/>
    </source>
</evidence>
<comment type="function">
    <text evidence="23">Lysosomal dipeptide uniporter that selectively exports lysine, arginine or histidine-containing dipeptides with a net positive charge from the lysosome lumen into the cytosol. Could play a role in a specific type of protein O-glycosylation indirectly regulating macrophages migration and tissue invasion. Also essential for liver homeostasis.</text>
</comment>
<dbReference type="InterPro" id="IPR011701">
    <property type="entry name" value="MFS"/>
</dbReference>
<comment type="subunit">
    <text evidence="24">Homodimer. Interacts with lysosomal protein GLMP (via lumenal domain); the interaction starts while both proteins are still in the endoplasmic reticulum and is required for stabilization of MFSD1 in lysosomes but has no direct effect on its targeting to lysosomes or transporter activity.</text>
</comment>
<feature type="transmembrane region" description="Helical" evidence="25">
    <location>
        <begin position="39"/>
        <end position="59"/>
    </location>
</feature>
<dbReference type="HOGENOM" id="CLU_024694_3_1_1"/>
<dbReference type="RefSeq" id="XP_002431055.1">
    <property type="nucleotide sequence ID" value="XM_002431010.1"/>
</dbReference>
<comment type="catalytic activity">
    <reaction evidence="8">
        <text>L-lysyl-L-alanine(out) = L-lysyl-L-alanine(in)</text>
        <dbReference type="Rhea" id="RHEA:79399"/>
        <dbReference type="ChEBI" id="CHEBI:229954"/>
    </reaction>
</comment>
<comment type="catalytic activity">
    <reaction evidence="9">
        <text>L-histidyl-glycine(out) = L-histidyl-glycine(in)</text>
        <dbReference type="Rhea" id="RHEA:79395"/>
        <dbReference type="ChEBI" id="CHEBI:229957"/>
    </reaction>
</comment>
<comment type="catalytic activity">
    <reaction evidence="11">
        <text>L-alpha-aminoacyl-L-histidine(out) = L-alpha-aminoacyl-L-histidine(in)</text>
        <dbReference type="Rhea" id="RHEA:79375"/>
        <dbReference type="ChEBI" id="CHEBI:229967"/>
    </reaction>
</comment>
<keyword evidence="5 25" id="KW-1133">Transmembrane helix</keyword>
<evidence type="ECO:0000256" key="8">
    <source>
        <dbReference type="ARBA" id="ARBA00044876"/>
    </source>
</evidence>
<keyword evidence="6 25" id="KW-0472">Membrane</keyword>
<dbReference type="InterPro" id="IPR036259">
    <property type="entry name" value="MFS_trans_sf"/>
</dbReference>
<feature type="transmembrane region" description="Helical" evidence="25">
    <location>
        <begin position="111"/>
        <end position="136"/>
    </location>
</feature>
<evidence type="ECO:0000256" key="2">
    <source>
        <dbReference type="ARBA" id="ARBA00008335"/>
    </source>
</evidence>
<evidence type="ECO:0000256" key="12">
    <source>
        <dbReference type="ARBA" id="ARBA00044891"/>
    </source>
</evidence>
<comment type="catalytic activity">
    <reaction evidence="19">
        <text>L-alanyl-L-lysine(out) = L-alanyl-L-lysine(in)</text>
        <dbReference type="Rhea" id="RHEA:79415"/>
        <dbReference type="ChEBI" id="CHEBI:192470"/>
    </reaction>
</comment>
<feature type="transmembrane region" description="Helical" evidence="25">
    <location>
        <begin position="382"/>
        <end position="405"/>
    </location>
</feature>
<evidence type="ECO:0000256" key="21">
    <source>
        <dbReference type="ARBA" id="ARBA00044985"/>
    </source>
</evidence>
<name>E0VY61_PEDHC</name>
<comment type="catalytic activity">
    <reaction evidence="14">
        <text>L-aspartyl-L-lysine(out) = L-aspartyl-L-lysine(in)</text>
        <dbReference type="Rhea" id="RHEA:79411"/>
        <dbReference type="ChEBI" id="CHEBI:229953"/>
    </reaction>
</comment>
<dbReference type="GO" id="GO:0022857">
    <property type="term" value="F:transmembrane transporter activity"/>
    <property type="evidence" value="ECO:0007669"/>
    <property type="project" value="InterPro"/>
</dbReference>
<evidence type="ECO:0000313" key="29">
    <source>
        <dbReference type="Proteomes" id="UP000009046"/>
    </source>
</evidence>
<evidence type="ECO:0000256" key="10">
    <source>
        <dbReference type="ARBA" id="ARBA00044881"/>
    </source>
</evidence>
<organism>
    <name type="scientific">Pediculus humanus subsp. corporis</name>
    <name type="common">Body louse</name>
    <dbReference type="NCBI Taxonomy" id="121224"/>
    <lineage>
        <taxon>Eukaryota</taxon>
        <taxon>Metazoa</taxon>
        <taxon>Ecdysozoa</taxon>
        <taxon>Arthropoda</taxon>
        <taxon>Hexapoda</taxon>
        <taxon>Insecta</taxon>
        <taxon>Pterygota</taxon>
        <taxon>Neoptera</taxon>
        <taxon>Paraneoptera</taxon>
        <taxon>Psocodea</taxon>
        <taxon>Troctomorpha</taxon>
        <taxon>Phthiraptera</taxon>
        <taxon>Anoplura</taxon>
        <taxon>Pediculidae</taxon>
        <taxon>Pediculus</taxon>
    </lineage>
</organism>
<dbReference type="InParanoid" id="E0VY61"/>
<comment type="catalytic activity">
    <reaction evidence="18">
        <text>L-histidyl-L-alpha-amino acid(out) = L-histidyl-L-alpha-amino acid(in)</text>
        <dbReference type="Rhea" id="RHEA:79379"/>
        <dbReference type="ChEBI" id="CHEBI:229964"/>
    </reaction>
</comment>
<dbReference type="PANTHER" id="PTHR23512:SF3">
    <property type="entry name" value="MAJOR FACILITATOR SUPERFAMILY DOMAIN-CONTAINING PROTEIN 1"/>
    <property type="match status" value="1"/>
</dbReference>
<dbReference type="InterPro" id="IPR052187">
    <property type="entry name" value="MFSD1"/>
</dbReference>
<keyword evidence="3" id="KW-0813">Transport</keyword>
<evidence type="ECO:0000256" key="6">
    <source>
        <dbReference type="ARBA" id="ARBA00023136"/>
    </source>
</evidence>
<comment type="catalytic activity">
    <reaction evidence="13">
        <text>L-alpha-aminoacyl-L-lysine(out) = L-alpha-aminoacyl-L-lysine(in)</text>
        <dbReference type="Rhea" id="RHEA:79383"/>
        <dbReference type="ChEBI" id="CHEBI:229966"/>
    </reaction>
</comment>
<evidence type="ECO:0000256" key="17">
    <source>
        <dbReference type="ARBA" id="ARBA00044903"/>
    </source>
</evidence>
<comment type="similarity">
    <text evidence="2">Belongs to the major facilitator superfamily.</text>
</comment>
<feature type="transmembrane region" description="Helical" evidence="25">
    <location>
        <begin position="259"/>
        <end position="281"/>
    </location>
</feature>
<dbReference type="GeneID" id="8233037"/>
<protein>
    <recommendedName>
        <fullName evidence="21">Lysosomal dipeptide transporter MFSD1</fullName>
    </recommendedName>
    <alternativeName>
        <fullName evidence="22">Major facilitator superfamily domain-containing protein 1</fullName>
    </alternativeName>
</protein>
<evidence type="ECO:0000259" key="26">
    <source>
        <dbReference type="PROSITE" id="PS50850"/>
    </source>
</evidence>
<evidence type="ECO:0000256" key="16">
    <source>
        <dbReference type="ARBA" id="ARBA00044900"/>
    </source>
</evidence>
<evidence type="ECO:0000256" key="22">
    <source>
        <dbReference type="ARBA" id="ARBA00045018"/>
    </source>
</evidence>
<dbReference type="Gene3D" id="1.20.1250.20">
    <property type="entry name" value="MFS general substrate transporter like domains"/>
    <property type="match status" value="2"/>
</dbReference>
<feature type="transmembrane region" description="Helical" evidence="25">
    <location>
        <begin position="79"/>
        <end position="99"/>
    </location>
</feature>
<feature type="transmembrane region" description="Helical" evidence="25">
    <location>
        <begin position="411"/>
        <end position="435"/>
    </location>
</feature>
<comment type="catalytic activity">
    <reaction evidence="12">
        <text>L-lysyl-L-alpha-amino acid(out) = L-lysyl-L-alpha-amino acid(in)</text>
        <dbReference type="Rhea" id="RHEA:79387"/>
        <dbReference type="ChEBI" id="CHEBI:229965"/>
    </reaction>
</comment>
<dbReference type="SUPFAM" id="SSF103473">
    <property type="entry name" value="MFS general substrate transporter"/>
    <property type="match status" value="1"/>
</dbReference>
<evidence type="ECO:0000256" key="1">
    <source>
        <dbReference type="ARBA" id="ARBA00004155"/>
    </source>
</evidence>
<dbReference type="Pfam" id="PF07690">
    <property type="entry name" value="MFS_1"/>
    <property type="match status" value="1"/>
</dbReference>
<evidence type="ECO:0000256" key="23">
    <source>
        <dbReference type="ARBA" id="ARBA00045709"/>
    </source>
</evidence>
<evidence type="ECO:0000256" key="4">
    <source>
        <dbReference type="ARBA" id="ARBA00022692"/>
    </source>
</evidence>
<evidence type="ECO:0000256" key="15">
    <source>
        <dbReference type="ARBA" id="ARBA00044899"/>
    </source>
</evidence>
<comment type="catalytic activity">
    <reaction evidence="15">
        <text>L-arginyl-L-alpha-amino acid(out) = L-arginyl-L-alpha-amino acid(in)</text>
        <dbReference type="Rhea" id="RHEA:79371"/>
        <dbReference type="ChEBI" id="CHEBI:84315"/>
    </reaction>
</comment>
<evidence type="ECO:0000256" key="20">
    <source>
        <dbReference type="ARBA" id="ARBA00044924"/>
    </source>
</evidence>
<dbReference type="OrthoDB" id="424834at2759"/>
<sequence length="505" mass="56732">MSNSASVSDCDVLIRPNENEEDEEESAKCCDPRSTMYRFLALFLMCFIGFGYCFCYDIPGALQDNFKSDMDLTTSEFVLLYSWYSWPTVILCFVGGFLLDRVFGLRWGTIIYSAVLVLGQFIFALGGLVNIFWVMILGRFIFGIGSESLAVAQNNYAYMWFKGKELNMVFGLQLSFARVGSTVNFQVMEPFYNWVNKYYQGYMCIGMTLLIAGLTCVLSLICAIILAWMDKRNEKFSKPKSTQETELIKITDVKDFPGSFWMISVVCISYYSAVLPFIALGKVFFERKFDFQPNEANQVNSIVYIISAFLSPLMGFIVDKTGKNVFWVFLAILGAIGSHGLLAFTFVNPYVGMIILGLSYSMLASALWPMVALVIPEYQLGTAYGITQSIQNLGLALITMVAGLIVDSGGYLMLEVFFLACLCVSLIAIVVIWIFDSLRNGILNMSVKERDLYESNKLGSEILEREKLLASGSMADVTPQDLLSPQSDFYIRNRYLSRIGARVIN</sequence>
<feature type="transmembrane region" description="Helical" evidence="25">
    <location>
        <begin position="301"/>
        <end position="318"/>
    </location>
</feature>
<feature type="transmembrane region" description="Helical" evidence="25">
    <location>
        <begin position="325"/>
        <end position="347"/>
    </location>
</feature>
<dbReference type="PROSITE" id="PS50850">
    <property type="entry name" value="MFS"/>
    <property type="match status" value="1"/>
</dbReference>
<evidence type="ECO:0000256" key="9">
    <source>
        <dbReference type="ARBA" id="ARBA00044878"/>
    </source>
</evidence>
<dbReference type="InterPro" id="IPR020846">
    <property type="entry name" value="MFS_dom"/>
</dbReference>
<evidence type="ECO:0000256" key="19">
    <source>
        <dbReference type="ARBA" id="ARBA00044919"/>
    </source>
</evidence>
<dbReference type="EMBL" id="DS235843">
    <property type="protein sequence ID" value="EEB18317.1"/>
    <property type="molecule type" value="Genomic_DNA"/>
</dbReference>
<evidence type="ECO:0000256" key="11">
    <source>
        <dbReference type="ARBA" id="ARBA00044884"/>
    </source>
</evidence>
<evidence type="ECO:0000256" key="3">
    <source>
        <dbReference type="ARBA" id="ARBA00022448"/>
    </source>
</evidence>
<feature type="domain" description="Major facilitator superfamily (MFS) profile" evidence="26">
    <location>
        <begin position="41"/>
        <end position="439"/>
    </location>
</feature>
<dbReference type="CTD" id="8233037"/>
<accession>E0VY61</accession>
<dbReference type="AlphaFoldDB" id="E0VY61"/>
<evidence type="ECO:0000256" key="5">
    <source>
        <dbReference type="ARBA" id="ARBA00022989"/>
    </source>
</evidence>
<feature type="transmembrane region" description="Helical" evidence="25">
    <location>
        <begin position="199"/>
        <end position="228"/>
    </location>
</feature>
<keyword evidence="7" id="KW-0458">Lysosome</keyword>
<reference evidence="27" key="1">
    <citation type="submission" date="2007-04" db="EMBL/GenBank/DDBJ databases">
        <title>Annotation of Pediculus humanus corporis strain USDA.</title>
        <authorList>
            <person name="Kirkness E."/>
            <person name="Hannick L."/>
            <person name="Hass B."/>
            <person name="Bruggner R."/>
            <person name="Lawson D."/>
            <person name="Bidwell S."/>
            <person name="Joardar V."/>
            <person name="Caler E."/>
            <person name="Walenz B."/>
            <person name="Inman J."/>
            <person name="Schobel S."/>
            <person name="Galinsky K."/>
            <person name="Amedeo P."/>
            <person name="Strausberg R."/>
        </authorList>
    </citation>
    <scope>NUCLEOTIDE SEQUENCE</scope>
    <source>
        <strain evidence="27">USDA</strain>
    </source>
</reference>
<comment type="subcellular location">
    <subcellularLocation>
        <location evidence="1">Lysosome membrane</location>
        <topology evidence="1">Multi-pass membrane protein</topology>
    </subcellularLocation>
</comment>
<dbReference type="OMA" id="CVLYYSA"/>
<dbReference type="GO" id="GO:0005765">
    <property type="term" value="C:lysosomal membrane"/>
    <property type="evidence" value="ECO:0007669"/>
    <property type="project" value="UniProtKB-SubCell"/>
</dbReference>
<dbReference type="Proteomes" id="UP000009046">
    <property type="component" value="Unassembled WGS sequence"/>
</dbReference>
<comment type="catalytic activity">
    <reaction evidence="17">
        <text>L-arginyl-glycine(out) = L-arginyl-glycine(in)</text>
        <dbReference type="Rhea" id="RHEA:79391"/>
        <dbReference type="ChEBI" id="CHEBI:229955"/>
    </reaction>
</comment>
<dbReference type="KEGG" id="phu:Phum_PHUM509520"/>
<reference evidence="27" key="2">
    <citation type="submission" date="2007-04" db="EMBL/GenBank/DDBJ databases">
        <title>The genome of the human body louse.</title>
        <authorList>
            <consortium name="The Human Body Louse Genome Consortium"/>
            <person name="Kirkness E."/>
            <person name="Walenz B."/>
            <person name="Hass B."/>
            <person name="Bruggner R."/>
            <person name="Strausberg R."/>
        </authorList>
    </citation>
    <scope>NUCLEOTIDE SEQUENCE</scope>
    <source>
        <strain evidence="27">USDA</strain>
    </source>
</reference>